<dbReference type="KEGG" id="lao:AOX59_10805"/>
<protein>
    <submittedName>
        <fullName evidence="2">Transcriptional regulator</fullName>
    </submittedName>
</protein>
<accession>A0A0U4F518</accession>
<gene>
    <name evidence="2" type="ORF">AOX59_10805</name>
</gene>
<sequence length="422" mass="49613">MEIGPYIKLHRIQQEMTQAELAEGIVSSAYLSKIENEKTEASPSVISLLCTKLGIQLVNETDEVIREKCQEWFDMLSSEYDTEDIIQKYQELNQLMYDNPSADSLAMFEVHKVRYFLVIGEMEKALSQINKLTEMTGTFDTLHQFYWYKFKGNYNSVASDFDLALRLYNIAEEKLNQIDLSEEEIADLQYTIAVTHSKLRNTLEAIEYAEKAISIFRTTYNFSRCAECHILLGISYRRIKMHDKAIKNYNLAKHLGELKQSKQIIQLTNQNLGYLYSTIGENEKAIANYEEIVNEPELMFLERLTATTSLVKEYYNIQEFDRAQDMADMSMKLLEDAEDQERYQLFYYIMHTYNYAINQEAEKFESLVIDRFIPYLQKHKDYANLVIYANMLADHFEAINRYKESVKYYKLANNTYEELISL</sequence>
<dbReference type="Pfam" id="PF13424">
    <property type="entry name" value="TPR_12"/>
    <property type="match status" value="1"/>
</dbReference>
<evidence type="ECO:0000313" key="2">
    <source>
        <dbReference type="EMBL" id="ALX50615.1"/>
    </source>
</evidence>
<dbReference type="InterPro" id="IPR001387">
    <property type="entry name" value="Cro/C1-type_HTH"/>
</dbReference>
<evidence type="ECO:0000259" key="1">
    <source>
        <dbReference type="PROSITE" id="PS50943"/>
    </source>
</evidence>
<dbReference type="GO" id="GO:0003677">
    <property type="term" value="F:DNA binding"/>
    <property type="evidence" value="ECO:0007669"/>
    <property type="project" value="InterPro"/>
</dbReference>
<feature type="domain" description="HTH cro/C1-type" evidence="1">
    <location>
        <begin position="7"/>
        <end position="64"/>
    </location>
</feature>
<dbReference type="InterPro" id="IPR011990">
    <property type="entry name" value="TPR-like_helical_dom_sf"/>
</dbReference>
<dbReference type="InterPro" id="IPR019734">
    <property type="entry name" value="TPR_rpt"/>
</dbReference>
<dbReference type="OrthoDB" id="252257at2"/>
<organism evidence="2 3">
    <name type="scientific">Lentibacillus amyloliquefaciens</name>
    <dbReference type="NCBI Taxonomy" id="1472767"/>
    <lineage>
        <taxon>Bacteria</taxon>
        <taxon>Bacillati</taxon>
        <taxon>Bacillota</taxon>
        <taxon>Bacilli</taxon>
        <taxon>Bacillales</taxon>
        <taxon>Bacillaceae</taxon>
        <taxon>Lentibacillus</taxon>
    </lineage>
</organism>
<dbReference type="SMART" id="SM00530">
    <property type="entry name" value="HTH_XRE"/>
    <property type="match status" value="1"/>
</dbReference>
<reference evidence="2 3" key="1">
    <citation type="submission" date="2016-01" db="EMBL/GenBank/DDBJ databases">
        <title>Complete genome sequence of strain Lentibacillus amyloliquefaciens LAM0015T isolated from saline sediment.</title>
        <authorList>
            <person name="Wang J.-L."/>
            <person name="He M.-X."/>
        </authorList>
    </citation>
    <scope>NUCLEOTIDE SEQUENCE [LARGE SCALE GENOMIC DNA]</scope>
    <source>
        <strain evidence="2 3">LAM0015</strain>
    </source>
</reference>
<name>A0A0U4F518_9BACI</name>
<proteinExistence type="predicted"/>
<dbReference type="RefSeq" id="WP_068448287.1">
    <property type="nucleotide sequence ID" value="NZ_CP013862.1"/>
</dbReference>
<dbReference type="Gene3D" id="1.10.260.40">
    <property type="entry name" value="lambda repressor-like DNA-binding domains"/>
    <property type="match status" value="1"/>
</dbReference>
<dbReference type="SUPFAM" id="SSF47413">
    <property type="entry name" value="lambda repressor-like DNA-binding domains"/>
    <property type="match status" value="1"/>
</dbReference>
<dbReference type="STRING" id="1472767.AOX59_10805"/>
<dbReference type="InterPro" id="IPR010982">
    <property type="entry name" value="Lambda_DNA-bd_dom_sf"/>
</dbReference>
<dbReference type="EMBL" id="CP013862">
    <property type="protein sequence ID" value="ALX50615.1"/>
    <property type="molecule type" value="Genomic_DNA"/>
</dbReference>
<evidence type="ECO:0000313" key="3">
    <source>
        <dbReference type="Proteomes" id="UP000050331"/>
    </source>
</evidence>
<dbReference type="PROSITE" id="PS50943">
    <property type="entry name" value="HTH_CROC1"/>
    <property type="match status" value="1"/>
</dbReference>
<dbReference type="Pfam" id="PF13181">
    <property type="entry name" value="TPR_8"/>
    <property type="match status" value="1"/>
</dbReference>
<dbReference type="Pfam" id="PF01381">
    <property type="entry name" value="HTH_3"/>
    <property type="match status" value="1"/>
</dbReference>
<keyword evidence="3" id="KW-1185">Reference proteome</keyword>
<dbReference type="SMART" id="SM00028">
    <property type="entry name" value="TPR"/>
    <property type="match status" value="2"/>
</dbReference>
<dbReference type="CDD" id="cd00093">
    <property type="entry name" value="HTH_XRE"/>
    <property type="match status" value="1"/>
</dbReference>
<dbReference type="Gene3D" id="1.25.40.10">
    <property type="entry name" value="Tetratricopeptide repeat domain"/>
    <property type="match status" value="1"/>
</dbReference>
<dbReference type="SUPFAM" id="SSF48452">
    <property type="entry name" value="TPR-like"/>
    <property type="match status" value="1"/>
</dbReference>
<dbReference type="Proteomes" id="UP000050331">
    <property type="component" value="Chromosome"/>
</dbReference>
<dbReference type="AlphaFoldDB" id="A0A0U4F518"/>